<feature type="domain" description="PepSY" evidence="1">
    <location>
        <begin position="71"/>
        <end position="117"/>
    </location>
</feature>
<accession>A0A0F9XJK6</accession>
<dbReference type="InterPro" id="IPR025711">
    <property type="entry name" value="PepSY"/>
</dbReference>
<evidence type="ECO:0000259" key="1">
    <source>
        <dbReference type="Pfam" id="PF03413"/>
    </source>
</evidence>
<gene>
    <name evidence="2" type="ORF">LCGC14_0135520</name>
</gene>
<comment type="caution">
    <text evidence="2">The sequence shown here is derived from an EMBL/GenBank/DDBJ whole genome shotgun (WGS) entry which is preliminary data.</text>
</comment>
<proteinExistence type="predicted"/>
<sequence length="120" mass="13724">MLIWTPAMVKYLNISRMIDTALLRPSLLVLGFSLCSPWSLADDIGQDEVLELVEMGRIAPLQQFIDDALIRYPGRFLGAELEAEDGRYVYEIDIITRQRVVMELEYDALSGELLEIEEDD</sequence>
<protein>
    <recommendedName>
        <fullName evidence="1">PepSY domain-containing protein</fullName>
    </recommendedName>
</protein>
<dbReference type="Pfam" id="PF03413">
    <property type="entry name" value="PepSY"/>
    <property type="match status" value="1"/>
</dbReference>
<dbReference type="EMBL" id="LAZR01000046">
    <property type="protein sequence ID" value="KKN99461.1"/>
    <property type="molecule type" value="Genomic_DNA"/>
</dbReference>
<reference evidence="2" key="1">
    <citation type="journal article" date="2015" name="Nature">
        <title>Complex archaea that bridge the gap between prokaryotes and eukaryotes.</title>
        <authorList>
            <person name="Spang A."/>
            <person name="Saw J.H."/>
            <person name="Jorgensen S.L."/>
            <person name="Zaremba-Niedzwiedzka K."/>
            <person name="Martijn J."/>
            <person name="Lind A.E."/>
            <person name="van Eijk R."/>
            <person name="Schleper C."/>
            <person name="Guy L."/>
            <person name="Ettema T.J."/>
        </authorList>
    </citation>
    <scope>NUCLEOTIDE SEQUENCE</scope>
</reference>
<dbReference type="Gene3D" id="3.10.450.40">
    <property type="match status" value="1"/>
</dbReference>
<organism evidence="2">
    <name type="scientific">marine sediment metagenome</name>
    <dbReference type="NCBI Taxonomy" id="412755"/>
    <lineage>
        <taxon>unclassified sequences</taxon>
        <taxon>metagenomes</taxon>
        <taxon>ecological metagenomes</taxon>
    </lineage>
</organism>
<dbReference type="AlphaFoldDB" id="A0A0F9XJK6"/>
<evidence type="ECO:0000313" key="2">
    <source>
        <dbReference type="EMBL" id="KKN99461.1"/>
    </source>
</evidence>
<name>A0A0F9XJK6_9ZZZZ</name>